<sequence>MLRLSAVTWERVQSCFLAAWMGHMSKGDHVIPELEISAQVKDQCQQNAPSCCGMASSSAESNQSYGKRSFKLKRFEREREEILSVDMLCTKQARWVGSRDRE</sequence>
<evidence type="ECO:0000313" key="1">
    <source>
        <dbReference type="EMBL" id="KAJ6408860.1"/>
    </source>
</evidence>
<protein>
    <submittedName>
        <fullName evidence="1">Uncharacterized protein</fullName>
    </submittedName>
</protein>
<dbReference type="EMBL" id="JAPFFJ010000015">
    <property type="protein sequence ID" value="KAJ6408860.1"/>
    <property type="molecule type" value="Genomic_DNA"/>
</dbReference>
<name>A0AAD6JPQ4_9ROSI</name>
<proteinExistence type="predicted"/>
<evidence type="ECO:0000313" key="2">
    <source>
        <dbReference type="Proteomes" id="UP001162972"/>
    </source>
</evidence>
<dbReference type="AlphaFoldDB" id="A0AAD6JPQ4"/>
<comment type="caution">
    <text evidence="1">The sequence shown here is derived from an EMBL/GenBank/DDBJ whole genome shotgun (WGS) entry which is preliminary data.</text>
</comment>
<accession>A0AAD6JPQ4</accession>
<gene>
    <name evidence="1" type="ORF">OIU84_008539</name>
</gene>
<keyword evidence="2" id="KW-1185">Reference proteome</keyword>
<dbReference type="Proteomes" id="UP001162972">
    <property type="component" value="Chromosome 9"/>
</dbReference>
<reference evidence="1 2" key="1">
    <citation type="journal article" date="2023" name="Int. J. Mol. Sci.">
        <title>De Novo Assembly and Annotation of 11 Diverse Shrub Willow (Salix) Genomes Reveals Novel Gene Organization in Sex-Linked Regions.</title>
        <authorList>
            <person name="Hyden B."/>
            <person name="Feng K."/>
            <person name="Yates T.B."/>
            <person name="Jawdy S."/>
            <person name="Cereghino C."/>
            <person name="Smart L.B."/>
            <person name="Muchero W."/>
        </authorList>
    </citation>
    <scope>NUCLEOTIDE SEQUENCE [LARGE SCALE GENOMIC DNA]</scope>
    <source>
        <tissue evidence="1">Shoot tip</tissue>
    </source>
</reference>
<organism evidence="1 2">
    <name type="scientific">Salix udensis</name>
    <dbReference type="NCBI Taxonomy" id="889485"/>
    <lineage>
        <taxon>Eukaryota</taxon>
        <taxon>Viridiplantae</taxon>
        <taxon>Streptophyta</taxon>
        <taxon>Embryophyta</taxon>
        <taxon>Tracheophyta</taxon>
        <taxon>Spermatophyta</taxon>
        <taxon>Magnoliopsida</taxon>
        <taxon>eudicotyledons</taxon>
        <taxon>Gunneridae</taxon>
        <taxon>Pentapetalae</taxon>
        <taxon>rosids</taxon>
        <taxon>fabids</taxon>
        <taxon>Malpighiales</taxon>
        <taxon>Salicaceae</taxon>
        <taxon>Saliceae</taxon>
        <taxon>Salix</taxon>
    </lineage>
</organism>